<organism evidence="2 3">
    <name type="scientific">Actinomarinicola tropica</name>
    <dbReference type="NCBI Taxonomy" id="2789776"/>
    <lineage>
        <taxon>Bacteria</taxon>
        <taxon>Bacillati</taxon>
        <taxon>Actinomycetota</taxon>
        <taxon>Acidimicrobiia</taxon>
        <taxon>Acidimicrobiales</taxon>
        <taxon>Iamiaceae</taxon>
        <taxon>Actinomarinicola</taxon>
    </lineage>
</organism>
<feature type="transmembrane region" description="Helical" evidence="1">
    <location>
        <begin position="104"/>
        <end position="121"/>
    </location>
</feature>
<sequence length="332" mass="34255">MAALVGGIGALVVALATGRGEALFGSSPWRVTVPTTGATLALGALVLAIVVGTRSTSSPPSDGGGATRVELAVLAGAATVAAVPHVLGIRWFDSPAREDQVVEWATALAAASACALVLVAARRASLPLRLALWATAPVLFVMAGEEVSWLQRLLGYGTPDAFSASSQGEANLHNLSTDRFQSAFYLAGCVALVVVPHLARWAPRSLGPFAALAPGRLAATFGALAVGFTYARTGNLVHHVTAWAVVAVLVSWGGASRRWAWTTLAVTAWCQLSLVVVGPDLIRPWSPAEYRELLIALGLLAWAGGLAARGPLASRFTGSSRDVAAAAPTVWR</sequence>
<evidence type="ECO:0000256" key="1">
    <source>
        <dbReference type="SAM" id="Phobius"/>
    </source>
</evidence>
<feature type="transmembrane region" description="Helical" evidence="1">
    <location>
        <begin position="71"/>
        <end position="92"/>
    </location>
</feature>
<reference evidence="2 3" key="1">
    <citation type="submission" date="2019-11" db="EMBL/GenBank/DDBJ databases">
        <authorList>
            <person name="He Y."/>
        </authorList>
    </citation>
    <scope>NUCLEOTIDE SEQUENCE [LARGE SCALE GENOMIC DNA]</scope>
    <source>
        <strain evidence="2 3">SCSIO 58843</strain>
    </source>
</reference>
<keyword evidence="3" id="KW-1185">Reference proteome</keyword>
<feature type="transmembrane region" description="Helical" evidence="1">
    <location>
        <begin position="128"/>
        <end position="144"/>
    </location>
</feature>
<name>A0A5Q2RGU9_9ACTN</name>
<keyword evidence="1" id="KW-0812">Transmembrane</keyword>
<dbReference type="EMBL" id="CP045851">
    <property type="protein sequence ID" value="QGG94963.1"/>
    <property type="molecule type" value="Genomic_DNA"/>
</dbReference>
<feature type="transmembrane region" description="Helical" evidence="1">
    <location>
        <begin position="30"/>
        <end position="51"/>
    </location>
</feature>
<feature type="transmembrane region" description="Helical" evidence="1">
    <location>
        <begin position="183"/>
        <end position="202"/>
    </location>
</feature>
<keyword evidence="1" id="KW-0472">Membrane</keyword>
<dbReference type="RefSeq" id="WP_153759071.1">
    <property type="nucleotide sequence ID" value="NZ_CP045851.1"/>
</dbReference>
<feature type="transmembrane region" description="Helical" evidence="1">
    <location>
        <begin position="236"/>
        <end position="252"/>
    </location>
</feature>
<dbReference type="AlphaFoldDB" id="A0A5Q2RGU9"/>
<accession>A0A5Q2RGU9</accession>
<evidence type="ECO:0000313" key="2">
    <source>
        <dbReference type="EMBL" id="QGG94963.1"/>
    </source>
</evidence>
<dbReference type="KEGG" id="atq:GH723_07480"/>
<feature type="transmembrane region" description="Helical" evidence="1">
    <location>
        <begin position="209"/>
        <end position="230"/>
    </location>
</feature>
<keyword evidence="1" id="KW-1133">Transmembrane helix</keyword>
<dbReference type="Proteomes" id="UP000334019">
    <property type="component" value="Chromosome"/>
</dbReference>
<proteinExistence type="predicted"/>
<evidence type="ECO:0000313" key="3">
    <source>
        <dbReference type="Proteomes" id="UP000334019"/>
    </source>
</evidence>
<protein>
    <submittedName>
        <fullName evidence="2">Uncharacterized protein</fullName>
    </submittedName>
</protein>
<gene>
    <name evidence="2" type="ORF">GH723_07480</name>
</gene>